<dbReference type="InterPro" id="IPR046960">
    <property type="entry name" value="PPR_At4g14850-like_plant"/>
</dbReference>
<dbReference type="PROSITE" id="PS51375">
    <property type="entry name" value="PPR"/>
    <property type="match status" value="7"/>
</dbReference>
<proteinExistence type="predicted"/>
<evidence type="ECO:0000313" key="4">
    <source>
        <dbReference type="Proteomes" id="UP000516437"/>
    </source>
</evidence>
<comment type="caution">
    <text evidence="3">The sequence shown here is derived from an EMBL/GenBank/DDBJ whole genome shotgun (WGS) entry which is preliminary data.</text>
</comment>
<dbReference type="PANTHER" id="PTHR47926">
    <property type="entry name" value="PENTATRICOPEPTIDE REPEAT-CONTAINING PROTEIN"/>
    <property type="match status" value="1"/>
</dbReference>
<dbReference type="PANTHER" id="PTHR47926:SF386">
    <property type="entry name" value="PENTATRICOPEPTIDE REPEAT-CONTAINING PROTEIN"/>
    <property type="match status" value="1"/>
</dbReference>
<keyword evidence="1" id="KW-0677">Repeat</keyword>
<accession>A0A6A1VQB1</accession>
<feature type="repeat" description="PPR" evidence="2">
    <location>
        <begin position="287"/>
        <end position="321"/>
    </location>
</feature>
<dbReference type="InterPro" id="IPR002885">
    <property type="entry name" value="PPR_rpt"/>
</dbReference>
<dbReference type="NCBIfam" id="TIGR00756">
    <property type="entry name" value="PPR"/>
    <property type="match status" value="5"/>
</dbReference>
<reference evidence="3 4" key="1">
    <citation type="journal article" date="2019" name="Plant Biotechnol. J.">
        <title>The red bayberry genome and genetic basis of sex determination.</title>
        <authorList>
            <person name="Jia H.M."/>
            <person name="Jia H.J."/>
            <person name="Cai Q.L."/>
            <person name="Wang Y."/>
            <person name="Zhao H.B."/>
            <person name="Yang W.F."/>
            <person name="Wang G.Y."/>
            <person name="Li Y.H."/>
            <person name="Zhan D.L."/>
            <person name="Shen Y.T."/>
            <person name="Niu Q.F."/>
            <person name="Chang L."/>
            <person name="Qiu J."/>
            <person name="Zhao L."/>
            <person name="Xie H.B."/>
            <person name="Fu W.Y."/>
            <person name="Jin J."/>
            <person name="Li X.W."/>
            <person name="Jiao Y."/>
            <person name="Zhou C.C."/>
            <person name="Tu T."/>
            <person name="Chai C.Y."/>
            <person name="Gao J.L."/>
            <person name="Fan L.J."/>
            <person name="van de Weg E."/>
            <person name="Wang J.Y."/>
            <person name="Gao Z.S."/>
        </authorList>
    </citation>
    <scope>NUCLEOTIDE SEQUENCE [LARGE SCALE GENOMIC DNA]</scope>
    <source>
        <tissue evidence="3">Leaves</tissue>
    </source>
</reference>
<dbReference type="AlphaFoldDB" id="A0A6A1VQB1"/>
<feature type="repeat" description="PPR" evidence="2">
    <location>
        <begin position="636"/>
        <end position="670"/>
    </location>
</feature>
<dbReference type="OrthoDB" id="185373at2759"/>
<feature type="repeat" description="PPR" evidence="2">
    <location>
        <begin position="405"/>
        <end position="439"/>
    </location>
</feature>
<organism evidence="3 4">
    <name type="scientific">Morella rubra</name>
    <name type="common">Chinese bayberry</name>
    <dbReference type="NCBI Taxonomy" id="262757"/>
    <lineage>
        <taxon>Eukaryota</taxon>
        <taxon>Viridiplantae</taxon>
        <taxon>Streptophyta</taxon>
        <taxon>Embryophyta</taxon>
        <taxon>Tracheophyta</taxon>
        <taxon>Spermatophyta</taxon>
        <taxon>Magnoliopsida</taxon>
        <taxon>eudicotyledons</taxon>
        <taxon>Gunneridae</taxon>
        <taxon>Pentapetalae</taxon>
        <taxon>rosids</taxon>
        <taxon>fabids</taxon>
        <taxon>Fagales</taxon>
        <taxon>Myricaceae</taxon>
        <taxon>Morella</taxon>
    </lineage>
</organism>
<dbReference type="Pfam" id="PF20431">
    <property type="entry name" value="E_motif"/>
    <property type="match status" value="1"/>
</dbReference>
<protein>
    <recommendedName>
        <fullName evidence="5">DYW domain-containing protein</fullName>
    </recommendedName>
</protein>
<evidence type="ECO:0000256" key="1">
    <source>
        <dbReference type="ARBA" id="ARBA00022737"/>
    </source>
</evidence>
<feature type="repeat" description="PPR" evidence="2">
    <location>
        <begin position="370"/>
        <end position="404"/>
    </location>
</feature>
<dbReference type="Pfam" id="PF13041">
    <property type="entry name" value="PPR_2"/>
    <property type="match status" value="2"/>
</dbReference>
<name>A0A6A1VQB1_9ROSI</name>
<dbReference type="InterPro" id="IPR046848">
    <property type="entry name" value="E_motif"/>
</dbReference>
<dbReference type="Pfam" id="PF01535">
    <property type="entry name" value="PPR"/>
    <property type="match status" value="4"/>
</dbReference>
<dbReference type="GO" id="GO:0003723">
    <property type="term" value="F:RNA binding"/>
    <property type="evidence" value="ECO:0007669"/>
    <property type="project" value="InterPro"/>
</dbReference>
<dbReference type="InterPro" id="IPR011990">
    <property type="entry name" value="TPR-like_helical_dom_sf"/>
</dbReference>
<feature type="repeat" description="PPR" evidence="2">
    <location>
        <begin position="335"/>
        <end position="369"/>
    </location>
</feature>
<dbReference type="Gene3D" id="1.25.40.10">
    <property type="entry name" value="Tetratricopeptide repeat domain"/>
    <property type="match status" value="5"/>
</dbReference>
<evidence type="ECO:0008006" key="5">
    <source>
        <dbReference type="Google" id="ProtNLM"/>
    </source>
</evidence>
<evidence type="ECO:0000313" key="3">
    <source>
        <dbReference type="EMBL" id="KAB1214963.1"/>
    </source>
</evidence>
<evidence type="ECO:0000256" key="2">
    <source>
        <dbReference type="PROSITE-ProRule" id="PRU00708"/>
    </source>
</evidence>
<dbReference type="Proteomes" id="UP000516437">
    <property type="component" value="Chromosome 5"/>
</dbReference>
<sequence length="727" mass="81550">MAVHMKYPFKRFSTLARVAGANYRLLARLDHHRSAHYGRLWAMWIKMEMPFNLWIRRGRLLNPYISGVIIDFLRKERGPRDLKLVPDELFSQPGMKTYLHSWSVPPVPFILDISLGLSHSFNERHGRELSSASVDDYGSQVGGRLFRWLRVQNVFSWAAIIGLHCRIGDCEEALLSLLEMHESGVLPDNFVAPNALKACCALRWIGFGKGVHAYVVKLGLDGCVFVASSLVDMYGKCGVMEDAERYLLVYLKGNVVAWNSLIVGYVQNGMNEKAIESKAFSRIVEKDVVTLNLIISGYVQFGLVDEALNICRMMRSENLRIDYLRQVFNFTLKSEIVLWNTMLAAYVELGQSGEALKFFHQMQLEGVPPNVISWNSVILGFLRNGQVNEAKDVFLQMRSSSLLPNLITWTTLISGLVHNDSSDEALLVFKQMQETGIKPNNATLVSALSACCDMAKLHYGRVIHGYVTRHYILRSIPIATSLVDMYGKCGIIGKAKWVFNMVSSKELPLYNAMICSCALHGRALEALALLSQLEEDGIEPDNITFTSLLSACCHAKLVKVIWSLNSLLSQLWSIMAVVNLLSHGGNFDEALELILTMPWKPDAHILGSLLAACRDCHEIELWDYLSKHLLDLDPDNPGNYVALANAYAASGRWGEVSYLRDLMKQKGLRKTPGCSWLQIGGELHVFVSGDKSHPETGNIYQTLALLGMEMHFSGYEIILNDSEVLCF</sequence>
<gene>
    <name evidence="3" type="ORF">CJ030_MR5G009947</name>
</gene>
<keyword evidence="4" id="KW-1185">Reference proteome</keyword>
<feature type="repeat" description="PPR" evidence="2">
    <location>
        <begin position="506"/>
        <end position="540"/>
    </location>
</feature>
<feature type="repeat" description="PPR" evidence="2">
    <location>
        <begin position="153"/>
        <end position="187"/>
    </location>
</feature>
<dbReference type="FunFam" id="1.25.40.10:FF:000090">
    <property type="entry name" value="Pentatricopeptide repeat-containing protein, chloroplastic"/>
    <property type="match status" value="1"/>
</dbReference>
<dbReference type="EMBL" id="RXIC02000023">
    <property type="protein sequence ID" value="KAB1214963.1"/>
    <property type="molecule type" value="Genomic_DNA"/>
</dbReference>
<dbReference type="GO" id="GO:0009451">
    <property type="term" value="P:RNA modification"/>
    <property type="evidence" value="ECO:0007669"/>
    <property type="project" value="InterPro"/>
</dbReference>